<organism evidence="5 6">
    <name type="scientific">Thiohalorhabdus denitrificans</name>
    <dbReference type="NCBI Taxonomy" id="381306"/>
    <lineage>
        <taxon>Bacteria</taxon>
        <taxon>Pseudomonadati</taxon>
        <taxon>Pseudomonadota</taxon>
        <taxon>Gammaproteobacteria</taxon>
        <taxon>Thiohalorhabdales</taxon>
        <taxon>Thiohalorhabdaceae</taxon>
        <taxon>Thiohalorhabdus</taxon>
    </lineage>
</organism>
<evidence type="ECO:0000313" key="6">
    <source>
        <dbReference type="Proteomes" id="UP000183104"/>
    </source>
</evidence>
<name>A0A0P9CQT2_9GAMM</name>
<evidence type="ECO:0000256" key="1">
    <source>
        <dbReference type="ARBA" id="ARBA00001864"/>
    </source>
</evidence>
<dbReference type="PANTHER" id="PTHR43699:SF1">
    <property type="entry name" value="3-DEHYDROQUINATE DEHYDRATASE"/>
    <property type="match status" value="1"/>
</dbReference>
<dbReference type="Gene3D" id="3.20.20.70">
    <property type="entry name" value="Aldolase class I"/>
    <property type="match status" value="1"/>
</dbReference>
<dbReference type="PANTHER" id="PTHR43699">
    <property type="entry name" value="3-DEHYDROQUINATE DEHYDRATASE"/>
    <property type="match status" value="1"/>
</dbReference>
<dbReference type="STRING" id="381306.AN478_00990"/>
<dbReference type="InterPro" id="IPR050146">
    <property type="entry name" value="Type-I_3-dehydroquinase"/>
</dbReference>
<dbReference type="EC" id="4.2.1.10" evidence="2"/>
<gene>
    <name evidence="5" type="ORF">SAMN05661077_2471</name>
</gene>
<evidence type="ECO:0000256" key="3">
    <source>
        <dbReference type="ARBA" id="ARBA00023239"/>
    </source>
</evidence>
<dbReference type="AlphaFoldDB" id="A0A0P9CQT2"/>
<dbReference type="EMBL" id="FMUN01000007">
    <property type="protein sequence ID" value="SCY55568.1"/>
    <property type="molecule type" value="Genomic_DNA"/>
</dbReference>
<dbReference type="OrthoDB" id="9813659at2"/>
<keyword evidence="3" id="KW-0456">Lyase</keyword>
<comment type="catalytic activity">
    <reaction evidence="1">
        <text>3-dehydroquinate = 3-dehydroshikimate + H2O</text>
        <dbReference type="Rhea" id="RHEA:21096"/>
        <dbReference type="ChEBI" id="CHEBI:15377"/>
        <dbReference type="ChEBI" id="CHEBI:16630"/>
        <dbReference type="ChEBI" id="CHEBI:32364"/>
        <dbReference type="EC" id="4.2.1.10"/>
    </reaction>
</comment>
<dbReference type="GO" id="GO:0046279">
    <property type="term" value="P:3,4-dihydroxybenzoate biosynthetic process"/>
    <property type="evidence" value="ECO:0007669"/>
    <property type="project" value="TreeGrafter"/>
</dbReference>
<sequence>MSRPSLIASLAYPNAAALPSDGTARVAPADMVEVRLDAVEGEADTAVALCREVAGWGRPLLVTPRSPGEGGMRQWQAGERSALLDALWAEIAPAAVDVELRDSPRLLEWTVANGPAGTEVIASFHDFEGFPGVGWLEVLALEAQAKGADRFKAAVRVADPGEMADLACWTRSRSRSFPLITMAVGAAGSLSRLMNGAFGSGACYAHIEEATAPGQLSVAELAPLLERFYV</sequence>
<keyword evidence="4" id="KW-0704">Schiff base</keyword>
<dbReference type="GO" id="GO:0003855">
    <property type="term" value="F:3-dehydroquinate dehydratase activity"/>
    <property type="evidence" value="ECO:0007669"/>
    <property type="project" value="UniProtKB-EC"/>
</dbReference>
<dbReference type="InterPro" id="IPR013785">
    <property type="entry name" value="Aldolase_TIM"/>
</dbReference>
<proteinExistence type="predicted"/>
<protein>
    <recommendedName>
        <fullName evidence="2">3-dehydroquinate dehydratase</fullName>
        <ecNumber evidence="2">4.2.1.10</ecNumber>
    </recommendedName>
</protein>
<dbReference type="Pfam" id="PF01487">
    <property type="entry name" value="DHquinase_I"/>
    <property type="match status" value="1"/>
</dbReference>
<dbReference type="CDD" id="cd00502">
    <property type="entry name" value="DHQase_I"/>
    <property type="match status" value="1"/>
</dbReference>
<dbReference type="RefSeq" id="WP_054964756.1">
    <property type="nucleotide sequence ID" value="NZ_FMUN01000007.1"/>
</dbReference>
<evidence type="ECO:0000256" key="4">
    <source>
        <dbReference type="ARBA" id="ARBA00023270"/>
    </source>
</evidence>
<keyword evidence="6" id="KW-1185">Reference proteome</keyword>
<dbReference type="Proteomes" id="UP000183104">
    <property type="component" value="Unassembled WGS sequence"/>
</dbReference>
<dbReference type="SUPFAM" id="SSF51569">
    <property type="entry name" value="Aldolase"/>
    <property type="match status" value="1"/>
</dbReference>
<evidence type="ECO:0000256" key="2">
    <source>
        <dbReference type="ARBA" id="ARBA00012060"/>
    </source>
</evidence>
<dbReference type="InterPro" id="IPR001381">
    <property type="entry name" value="DHquinase_I"/>
</dbReference>
<evidence type="ECO:0000313" key="5">
    <source>
        <dbReference type="EMBL" id="SCY55568.1"/>
    </source>
</evidence>
<reference evidence="6" key="1">
    <citation type="submission" date="2016-10" db="EMBL/GenBank/DDBJ databases">
        <authorList>
            <person name="Varghese N."/>
        </authorList>
    </citation>
    <scope>NUCLEOTIDE SEQUENCE [LARGE SCALE GENOMIC DNA]</scope>
    <source>
        <strain evidence="6">HL 19</strain>
    </source>
</reference>
<accession>A0A0P9CQT2</accession>